<gene>
    <name evidence="5" type="ORF">KI387_027846</name>
</gene>
<dbReference type="AlphaFoldDB" id="A0AA38FY34"/>
<dbReference type="Pfam" id="PF25175">
    <property type="entry name" value="Beta-prop_WDR5"/>
    <property type="match status" value="1"/>
</dbReference>
<dbReference type="InterPro" id="IPR036322">
    <property type="entry name" value="WD40_repeat_dom_sf"/>
</dbReference>
<dbReference type="GO" id="GO:0048188">
    <property type="term" value="C:Set1C/COMPASS complex"/>
    <property type="evidence" value="ECO:0007669"/>
    <property type="project" value="TreeGrafter"/>
</dbReference>
<dbReference type="FunFam" id="2.130.10.10:FF:000228">
    <property type="entry name" value="COMPASS-like H3K4 histone methylase component WDR5A"/>
    <property type="match status" value="1"/>
</dbReference>
<dbReference type="GO" id="GO:0042393">
    <property type="term" value="F:histone binding"/>
    <property type="evidence" value="ECO:0007669"/>
    <property type="project" value="TreeGrafter"/>
</dbReference>
<dbReference type="PRINTS" id="PR00320">
    <property type="entry name" value="GPROTEINBRPT"/>
</dbReference>
<dbReference type="PROSITE" id="PS50294">
    <property type="entry name" value="WD_REPEATS_REGION"/>
    <property type="match status" value="5"/>
</dbReference>
<keyword evidence="2" id="KW-0677">Repeat</keyword>
<evidence type="ECO:0000256" key="3">
    <source>
        <dbReference type="PROSITE-ProRule" id="PRU00221"/>
    </source>
</evidence>
<dbReference type="EMBL" id="JAHRHJ020000006">
    <property type="protein sequence ID" value="KAH9312811.1"/>
    <property type="molecule type" value="Genomic_DNA"/>
</dbReference>
<feature type="domain" description="WDR5-like beta-propeller" evidence="4">
    <location>
        <begin position="20"/>
        <end position="300"/>
    </location>
</feature>
<name>A0AA38FY34_TAXCH</name>
<feature type="repeat" description="WD" evidence="3">
    <location>
        <begin position="123"/>
        <end position="164"/>
    </location>
</feature>
<sequence length="301" mass="32983">MTTTSSSSSSFKPYKQHHILKGHTAAISAVKFSPDGSLFASASADKTLRLHSATSFSFKSRLLSGHTHGVSDLAWSHDSLRLASASDDATLRLHDTSSLKTLQTLNSPPPQRRKETSSVVETLKGHTGHVFCVDFHPRSSLLASGGFDDTARIWDVNSGKCVRVLTEHQDSVTAVNFNRDGSLLATCGYDGVCRVWDTATWQCSGMLGDEQNTPMSFAKFSPNGKFILAGTLDSTLRLWNHQTGKFLKTYSGHVNNKFCIFSTFSVTNGIYIVSGSEDHCVYIWDLQSKNILQKLEGHTDT</sequence>
<dbReference type="CDD" id="cd00200">
    <property type="entry name" value="WD40"/>
    <property type="match status" value="1"/>
</dbReference>
<protein>
    <recommendedName>
        <fullName evidence="4">WDR5-like beta-propeller domain-containing protein</fullName>
    </recommendedName>
</protein>
<evidence type="ECO:0000313" key="5">
    <source>
        <dbReference type="EMBL" id="KAH9312811.1"/>
    </source>
</evidence>
<reference evidence="5 6" key="1">
    <citation type="journal article" date="2021" name="Nat. Plants">
        <title>The Taxus genome provides insights into paclitaxel biosynthesis.</title>
        <authorList>
            <person name="Xiong X."/>
            <person name="Gou J."/>
            <person name="Liao Q."/>
            <person name="Li Y."/>
            <person name="Zhou Q."/>
            <person name="Bi G."/>
            <person name="Li C."/>
            <person name="Du R."/>
            <person name="Wang X."/>
            <person name="Sun T."/>
            <person name="Guo L."/>
            <person name="Liang H."/>
            <person name="Lu P."/>
            <person name="Wu Y."/>
            <person name="Zhang Z."/>
            <person name="Ro D.K."/>
            <person name="Shang Y."/>
            <person name="Huang S."/>
            <person name="Yan J."/>
        </authorList>
    </citation>
    <scope>NUCLEOTIDE SEQUENCE [LARGE SCALE GENOMIC DNA]</scope>
    <source>
        <strain evidence="5">Ta-2019</strain>
    </source>
</reference>
<feature type="repeat" description="WD" evidence="3">
    <location>
        <begin position="165"/>
        <end position="197"/>
    </location>
</feature>
<proteinExistence type="predicted"/>
<accession>A0AA38FY34</accession>
<keyword evidence="1 3" id="KW-0853">WD repeat</keyword>
<organism evidence="5 6">
    <name type="scientific">Taxus chinensis</name>
    <name type="common">Chinese yew</name>
    <name type="synonym">Taxus wallichiana var. chinensis</name>
    <dbReference type="NCBI Taxonomy" id="29808"/>
    <lineage>
        <taxon>Eukaryota</taxon>
        <taxon>Viridiplantae</taxon>
        <taxon>Streptophyta</taxon>
        <taxon>Embryophyta</taxon>
        <taxon>Tracheophyta</taxon>
        <taxon>Spermatophyta</taxon>
        <taxon>Pinopsida</taxon>
        <taxon>Pinidae</taxon>
        <taxon>Conifers II</taxon>
        <taxon>Cupressales</taxon>
        <taxon>Taxaceae</taxon>
        <taxon>Taxus</taxon>
    </lineage>
</organism>
<dbReference type="Gene3D" id="2.130.10.10">
    <property type="entry name" value="YVTN repeat-like/Quinoprotein amine dehydrogenase"/>
    <property type="match status" value="1"/>
</dbReference>
<feature type="repeat" description="WD" evidence="3">
    <location>
        <begin position="220"/>
        <end position="249"/>
    </location>
</feature>
<dbReference type="PROSITE" id="PS00678">
    <property type="entry name" value="WD_REPEATS_1"/>
    <property type="match status" value="2"/>
</dbReference>
<feature type="repeat" description="WD" evidence="3">
    <location>
        <begin position="268"/>
        <end position="294"/>
    </location>
</feature>
<dbReference type="SMART" id="SM00320">
    <property type="entry name" value="WD40"/>
    <property type="match status" value="6"/>
</dbReference>
<dbReference type="InterPro" id="IPR059122">
    <property type="entry name" value="Beta-prop_WDR5-like"/>
</dbReference>
<comment type="caution">
    <text evidence="5">The sequence shown here is derived from an EMBL/GenBank/DDBJ whole genome shotgun (WGS) entry which is preliminary data.</text>
</comment>
<dbReference type="PANTHER" id="PTHR22847">
    <property type="entry name" value="WD40 REPEAT PROTEIN"/>
    <property type="match status" value="1"/>
</dbReference>
<dbReference type="InterPro" id="IPR019775">
    <property type="entry name" value="WD40_repeat_CS"/>
</dbReference>
<dbReference type="SUPFAM" id="SSF50978">
    <property type="entry name" value="WD40 repeat-like"/>
    <property type="match status" value="1"/>
</dbReference>
<dbReference type="InterPro" id="IPR015943">
    <property type="entry name" value="WD40/YVTN_repeat-like_dom_sf"/>
</dbReference>
<dbReference type="InterPro" id="IPR001680">
    <property type="entry name" value="WD40_rpt"/>
</dbReference>
<dbReference type="PROSITE" id="PS50082">
    <property type="entry name" value="WD_REPEATS_2"/>
    <property type="match status" value="6"/>
</dbReference>
<dbReference type="InterPro" id="IPR020472">
    <property type="entry name" value="WD40_PAC1"/>
</dbReference>
<evidence type="ECO:0000259" key="4">
    <source>
        <dbReference type="Pfam" id="PF25175"/>
    </source>
</evidence>
<feature type="repeat" description="WD" evidence="3">
    <location>
        <begin position="20"/>
        <end position="50"/>
    </location>
</feature>
<evidence type="ECO:0000256" key="2">
    <source>
        <dbReference type="ARBA" id="ARBA00022737"/>
    </source>
</evidence>
<dbReference type="Proteomes" id="UP000824469">
    <property type="component" value="Unassembled WGS sequence"/>
</dbReference>
<keyword evidence="6" id="KW-1185">Reference proteome</keyword>
<feature type="repeat" description="WD" evidence="3">
    <location>
        <begin position="63"/>
        <end position="104"/>
    </location>
</feature>
<evidence type="ECO:0000313" key="6">
    <source>
        <dbReference type="Proteomes" id="UP000824469"/>
    </source>
</evidence>
<dbReference type="PANTHER" id="PTHR22847:SF637">
    <property type="entry name" value="WD REPEAT DOMAIN 5B"/>
    <property type="match status" value="1"/>
</dbReference>
<feature type="non-terminal residue" evidence="5">
    <location>
        <position position="301"/>
    </location>
</feature>
<evidence type="ECO:0000256" key="1">
    <source>
        <dbReference type="ARBA" id="ARBA00022574"/>
    </source>
</evidence>